<dbReference type="AlphaFoldDB" id="A0A0E3W284"/>
<evidence type="ECO:0000313" key="1">
    <source>
        <dbReference type="EMBL" id="CFW94370.1"/>
    </source>
</evidence>
<name>A0A0E3W284_ANOGA</name>
<organism evidence="1">
    <name type="scientific">Anopheles gambiae</name>
    <name type="common">African malaria mosquito</name>
    <dbReference type="NCBI Taxonomy" id="7165"/>
    <lineage>
        <taxon>Eukaryota</taxon>
        <taxon>Metazoa</taxon>
        <taxon>Ecdysozoa</taxon>
        <taxon>Arthropoda</taxon>
        <taxon>Hexapoda</taxon>
        <taxon>Insecta</taxon>
        <taxon>Pterygota</taxon>
        <taxon>Neoptera</taxon>
        <taxon>Endopterygota</taxon>
        <taxon>Diptera</taxon>
        <taxon>Nematocera</taxon>
        <taxon>Culicoidea</taxon>
        <taxon>Culicidae</taxon>
        <taxon>Anophelinae</taxon>
        <taxon>Anopheles</taxon>
    </lineage>
</organism>
<accession>A0A0E3W284</accession>
<protein>
    <submittedName>
        <fullName evidence="1">Uncharacterized protein</fullName>
    </submittedName>
</protein>
<proteinExistence type="predicted"/>
<sequence length="150" mass="16485">MLGPWLQPPIHVDTRSPTGVASPDPAIEFAVLPCALYRTKDRCRTPSWWGISSASSCMPQPSYPASLRHRQDARFAVQFSNLVVHPCPPRSMLEHTAKDGPEDMSLKYAQSVCILCSDSSGLVSVEDHRAIQSVIYLTFRAGLKSSGTQQ</sequence>
<reference evidence="1" key="1">
    <citation type="submission" date="2015-03" db="EMBL/GenBank/DDBJ databases">
        <title>Long non-coding RNA discovery across the genus Anopheles reveals conserved secondary structures within and beyond the Gambiae complex.</title>
        <authorList>
            <person name="Jenkins A."/>
            <person name="Waterhouse R."/>
            <person name="Muskavitch M."/>
        </authorList>
    </citation>
    <scope>NUCLEOTIDE SEQUENCE</scope>
    <source>
        <tissue evidence="1">Whole body</tissue>
    </source>
</reference>
<dbReference type="EMBL" id="HACL01000076">
    <property type="protein sequence ID" value="CFW94370.1"/>
    <property type="molecule type" value="Transcribed_RNA"/>
</dbReference>